<dbReference type="InterPro" id="IPR012434">
    <property type="entry name" value="DUF1631"/>
</dbReference>
<comment type="caution">
    <text evidence="1">The sequence shown here is derived from an EMBL/GenBank/DDBJ whole genome shotgun (WGS) entry which is preliminary data.</text>
</comment>
<dbReference type="Pfam" id="PF07793">
    <property type="entry name" value="DUF1631"/>
    <property type="match status" value="1"/>
</dbReference>
<evidence type="ECO:0000313" key="2">
    <source>
        <dbReference type="Proteomes" id="UP000261325"/>
    </source>
</evidence>
<sequence length="57" mass="6751">YLQWVVLREGEESERWLQAKAISERLVWSVDPRPVSSDTRAELLRMIPEVVEELRKA</sequence>
<dbReference type="AlphaFoldDB" id="A0A3B8WHD9"/>
<name>A0A3B8WHD9_MARNT</name>
<accession>A0A3B8WHD9</accession>
<feature type="non-terminal residue" evidence="1">
    <location>
        <position position="57"/>
    </location>
</feature>
<organism evidence="1 2">
    <name type="scientific">Marinobacter nauticus</name>
    <name type="common">Marinobacter hydrocarbonoclasticus</name>
    <name type="synonym">Marinobacter aquaeolei</name>
    <dbReference type="NCBI Taxonomy" id="2743"/>
    <lineage>
        <taxon>Bacteria</taxon>
        <taxon>Pseudomonadati</taxon>
        <taxon>Pseudomonadota</taxon>
        <taxon>Gammaproteobacteria</taxon>
        <taxon>Pseudomonadales</taxon>
        <taxon>Marinobacteraceae</taxon>
        <taxon>Marinobacter</taxon>
    </lineage>
</organism>
<reference evidence="1 2" key="1">
    <citation type="journal article" date="2018" name="Nat. Biotechnol.">
        <title>A standardized bacterial taxonomy based on genome phylogeny substantially revises the tree of life.</title>
        <authorList>
            <person name="Parks D.H."/>
            <person name="Chuvochina M."/>
            <person name="Waite D.W."/>
            <person name="Rinke C."/>
            <person name="Skarshewski A."/>
            <person name="Chaumeil P.A."/>
            <person name="Hugenholtz P."/>
        </authorList>
    </citation>
    <scope>NUCLEOTIDE SEQUENCE [LARGE SCALE GENOMIC DNA]</scope>
    <source>
        <strain evidence="1">UBA9049</strain>
    </source>
</reference>
<evidence type="ECO:0000313" key="1">
    <source>
        <dbReference type="EMBL" id="HAC29561.1"/>
    </source>
</evidence>
<feature type="non-terminal residue" evidence="1">
    <location>
        <position position="1"/>
    </location>
</feature>
<protein>
    <submittedName>
        <fullName evidence="1">Uncharacterized protein</fullName>
    </submittedName>
</protein>
<gene>
    <name evidence="1" type="ORF">DCF82_17405</name>
</gene>
<proteinExistence type="predicted"/>
<dbReference type="Proteomes" id="UP000261325">
    <property type="component" value="Unassembled WGS sequence"/>
</dbReference>
<dbReference type="EMBL" id="DLYI01000230">
    <property type="protein sequence ID" value="HAC29561.1"/>
    <property type="molecule type" value="Genomic_DNA"/>
</dbReference>